<evidence type="ECO:0000256" key="1">
    <source>
        <dbReference type="SAM" id="MobiDB-lite"/>
    </source>
</evidence>
<evidence type="ECO:0000313" key="2">
    <source>
        <dbReference type="EMBL" id="CRY82765.1"/>
    </source>
</evidence>
<feature type="compositionally biased region" description="Acidic residues" evidence="1">
    <location>
        <begin position="206"/>
        <end position="218"/>
    </location>
</feature>
<evidence type="ECO:0000313" key="3">
    <source>
        <dbReference type="Proteomes" id="UP000057820"/>
    </source>
</evidence>
<dbReference type="EMBL" id="LN868939">
    <property type="protein sequence ID" value="CRY82765.1"/>
    <property type="molecule type" value="Genomic_DNA"/>
</dbReference>
<accession>A0A0H5P4K3</accession>
<organism evidence="2 3">
    <name type="scientific">Nocardia farcinica</name>
    <dbReference type="NCBI Taxonomy" id="37329"/>
    <lineage>
        <taxon>Bacteria</taxon>
        <taxon>Bacillati</taxon>
        <taxon>Actinomycetota</taxon>
        <taxon>Actinomycetes</taxon>
        <taxon>Mycobacteriales</taxon>
        <taxon>Nocardiaceae</taxon>
        <taxon>Nocardia</taxon>
    </lineage>
</organism>
<dbReference type="AlphaFoldDB" id="A0A0H5P4K3"/>
<dbReference type="KEGG" id="nfr:ERS450000_05138"/>
<keyword evidence="2" id="KW-0614">Plasmid</keyword>
<proteinExistence type="predicted"/>
<geneLocation type="plasmid" evidence="2">
    <name>2</name>
</geneLocation>
<dbReference type="Proteomes" id="UP000057820">
    <property type="component" value="Plasmid 2"/>
</dbReference>
<name>A0A0H5P4K3_NOCFR</name>
<protein>
    <submittedName>
        <fullName evidence="2">Uncharacterized protein</fullName>
    </submittedName>
</protein>
<reference evidence="3" key="1">
    <citation type="submission" date="2015-03" db="EMBL/GenBank/DDBJ databases">
        <authorList>
            <consortium name="Pathogen Informatics"/>
        </authorList>
    </citation>
    <scope>NUCLEOTIDE SEQUENCE [LARGE SCALE GENOMIC DNA]</scope>
    <source>
        <strain evidence="3">NCTC11134</strain>
        <plasmid evidence="3">2</plasmid>
    </source>
</reference>
<gene>
    <name evidence="2" type="ORF">ERS450000_05138</name>
</gene>
<feature type="region of interest" description="Disordered" evidence="1">
    <location>
        <begin position="193"/>
        <end position="236"/>
    </location>
</feature>
<feature type="compositionally biased region" description="Basic and acidic residues" evidence="1">
    <location>
        <begin position="223"/>
        <end position="236"/>
    </location>
</feature>
<sequence>MIPDSPTDAFGSYAATLNEIIVDVVRTRHGYAADAHQAAHTRNTRGYSTLWQDLLVDVQDAFVDRGHDLHRLPPAGHKVPVVNVCIVYVWRVPASGDPVHFAASPMKMACFNAPLPEPTLFGLDFMGPSTPTAVQSGSEPEQSAGLEAVMGAVDGKMPVVLVKVYSSPWQLQAIDWAVAELDRETGEVSYRGEETIWQAEPATESDASDVESFSDGEPIEPVVEPRKQEGLDPDAR</sequence>